<dbReference type="InterPro" id="IPR010061">
    <property type="entry name" value="MeMal-semiAld_DH"/>
</dbReference>
<comment type="catalytic activity">
    <reaction evidence="2">
        <text>2-methyl-3-oxopropanoate + NAD(+) + CoA + H2O = propanoyl-CoA + hydrogencarbonate + NADH + H(+)</text>
        <dbReference type="Rhea" id="RHEA:20804"/>
        <dbReference type="ChEBI" id="CHEBI:15377"/>
        <dbReference type="ChEBI" id="CHEBI:15378"/>
        <dbReference type="ChEBI" id="CHEBI:17544"/>
        <dbReference type="ChEBI" id="CHEBI:57287"/>
        <dbReference type="ChEBI" id="CHEBI:57392"/>
        <dbReference type="ChEBI" id="CHEBI:57540"/>
        <dbReference type="ChEBI" id="CHEBI:57700"/>
        <dbReference type="ChEBI" id="CHEBI:57945"/>
        <dbReference type="EC" id="1.2.1.27"/>
    </reaction>
    <physiologicalReaction direction="left-to-right" evidence="2">
        <dbReference type="Rhea" id="RHEA:20805"/>
    </physiologicalReaction>
</comment>
<dbReference type="InterPro" id="IPR015590">
    <property type="entry name" value="Aldehyde_DH_dom"/>
</dbReference>
<organism evidence="5 6">
    <name type="scientific">Magallana gigas</name>
    <name type="common">Pacific oyster</name>
    <name type="synonym">Crassostrea gigas</name>
    <dbReference type="NCBI Taxonomy" id="29159"/>
    <lineage>
        <taxon>Eukaryota</taxon>
        <taxon>Metazoa</taxon>
        <taxon>Spiralia</taxon>
        <taxon>Lophotrochozoa</taxon>
        <taxon>Mollusca</taxon>
        <taxon>Bivalvia</taxon>
        <taxon>Autobranchia</taxon>
        <taxon>Pteriomorphia</taxon>
        <taxon>Ostreida</taxon>
        <taxon>Ostreoidea</taxon>
        <taxon>Ostreidae</taxon>
        <taxon>Magallana</taxon>
    </lineage>
</organism>
<dbReference type="Pfam" id="PF00171">
    <property type="entry name" value="Aldedh"/>
    <property type="match status" value="1"/>
</dbReference>
<dbReference type="GO" id="GO:0004491">
    <property type="term" value="F:methylmalonate-semialdehyde dehydrogenase (acylating, NAD) activity"/>
    <property type="evidence" value="ECO:0007669"/>
    <property type="project" value="UniProtKB-EC"/>
</dbReference>
<sequence>RQQLMFKLQSGIDQGAKILLDGRDVKVPGYEKGNFVGPTILHYVKPEMKCYTEEIFGPVLVSMEVDTLDDAIKLINANPYGNGTAIFTTNGATARKYTMEIDVGQVGVNVPIPVPLPMFSFTGSRGSFRGDMNFYGKAGVQFYTQLKTVTQMWRSDDATLSGSQTAMPVMR</sequence>
<evidence type="ECO:0000256" key="2">
    <source>
        <dbReference type="ARBA" id="ARBA00047644"/>
    </source>
</evidence>
<dbReference type="PANTHER" id="PTHR43866:SF3">
    <property type="entry name" value="METHYLMALONATE-SEMIALDEHYDE DEHYDROGENASE [ACYLATING], MITOCHONDRIAL"/>
    <property type="match status" value="1"/>
</dbReference>
<dbReference type="AlphaFoldDB" id="A0A8W8I840"/>
<dbReference type="Proteomes" id="UP000005408">
    <property type="component" value="Unassembled WGS sequence"/>
</dbReference>
<evidence type="ECO:0000313" key="6">
    <source>
        <dbReference type="Proteomes" id="UP000005408"/>
    </source>
</evidence>
<dbReference type="SUPFAM" id="SSF53720">
    <property type="entry name" value="ALDH-like"/>
    <property type="match status" value="1"/>
</dbReference>
<dbReference type="GO" id="GO:0005739">
    <property type="term" value="C:mitochondrion"/>
    <property type="evidence" value="ECO:0007669"/>
    <property type="project" value="TreeGrafter"/>
</dbReference>
<dbReference type="FunFam" id="3.40.309.10:FF:000002">
    <property type="entry name" value="Methylmalonate-semialdehyde dehydrogenase (Acylating)"/>
    <property type="match status" value="1"/>
</dbReference>
<dbReference type="GO" id="GO:0006574">
    <property type="term" value="P:L-valine catabolic process"/>
    <property type="evidence" value="ECO:0007669"/>
    <property type="project" value="TreeGrafter"/>
</dbReference>
<reference evidence="5" key="1">
    <citation type="submission" date="2022-08" db="UniProtKB">
        <authorList>
            <consortium name="EnsemblMetazoa"/>
        </authorList>
    </citation>
    <scope>IDENTIFICATION</scope>
    <source>
        <strain evidence="5">05x7-T-G4-1.051#20</strain>
    </source>
</reference>
<protein>
    <submittedName>
        <fullName evidence="5">Aldedh domain-containing protein</fullName>
    </submittedName>
</protein>
<evidence type="ECO:0000259" key="4">
    <source>
        <dbReference type="Pfam" id="PF00171"/>
    </source>
</evidence>
<dbReference type="GO" id="GO:0006210">
    <property type="term" value="P:thymine catabolic process"/>
    <property type="evidence" value="ECO:0007669"/>
    <property type="project" value="TreeGrafter"/>
</dbReference>
<keyword evidence="6" id="KW-1185">Reference proteome</keyword>
<comment type="catalytic activity">
    <reaction evidence="3">
        <text>3-oxopropanoate + NAD(+) + CoA + H2O = hydrogencarbonate + acetyl-CoA + NADH + H(+)</text>
        <dbReference type="Rhea" id="RHEA:76615"/>
        <dbReference type="ChEBI" id="CHEBI:15377"/>
        <dbReference type="ChEBI" id="CHEBI:15378"/>
        <dbReference type="ChEBI" id="CHEBI:17544"/>
        <dbReference type="ChEBI" id="CHEBI:33190"/>
        <dbReference type="ChEBI" id="CHEBI:57287"/>
        <dbReference type="ChEBI" id="CHEBI:57288"/>
        <dbReference type="ChEBI" id="CHEBI:57540"/>
        <dbReference type="ChEBI" id="CHEBI:57945"/>
        <dbReference type="EC" id="1.2.1.27"/>
    </reaction>
    <physiologicalReaction direction="left-to-right" evidence="3">
        <dbReference type="Rhea" id="RHEA:76616"/>
    </physiologicalReaction>
</comment>
<dbReference type="Gene3D" id="3.40.309.10">
    <property type="entry name" value="Aldehyde Dehydrogenase, Chain A, domain 2"/>
    <property type="match status" value="1"/>
</dbReference>
<proteinExistence type="inferred from homology"/>
<dbReference type="InterPro" id="IPR016161">
    <property type="entry name" value="Ald_DH/histidinol_DH"/>
</dbReference>
<feature type="domain" description="Aldehyde dehydrogenase" evidence="4">
    <location>
        <begin position="5"/>
        <end position="149"/>
    </location>
</feature>
<dbReference type="InterPro" id="IPR016163">
    <property type="entry name" value="Ald_DH_C"/>
</dbReference>
<evidence type="ECO:0000256" key="1">
    <source>
        <dbReference type="ARBA" id="ARBA00009986"/>
    </source>
</evidence>
<name>A0A8W8I840_MAGGI</name>
<comment type="similarity">
    <text evidence="1">Belongs to the aldehyde dehydrogenase family.</text>
</comment>
<evidence type="ECO:0000313" key="5">
    <source>
        <dbReference type="EnsemblMetazoa" id="G13035.10:cds"/>
    </source>
</evidence>
<dbReference type="PANTHER" id="PTHR43866">
    <property type="entry name" value="MALONATE-SEMIALDEHYDE DEHYDROGENASE"/>
    <property type="match status" value="1"/>
</dbReference>
<accession>A0A8W8I840</accession>
<evidence type="ECO:0000256" key="3">
    <source>
        <dbReference type="ARBA" id="ARBA00048821"/>
    </source>
</evidence>
<dbReference type="EnsemblMetazoa" id="G13035.10">
    <property type="protein sequence ID" value="G13035.10:cds"/>
    <property type="gene ID" value="G13035"/>
</dbReference>